<comment type="caution">
    <text evidence="1">The sequence shown here is derived from an EMBL/GenBank/DDBJ whole genome shotgun (WGS) entry which is preliminary data.</text>
</comment>
<sequence length="51" mass="5695">MNIYESAKRSAIELAYQPAKGELQAMFESLMAGQNRRSPSIAADDRRSYAT</sequence>
<dbReference type="EMBL" id="JAAMRR010001407">
    <property type="protein sequence ID" value="NGX98842.1"/>
    <property type="molecule type" value="Genomic_DNA"/>
</dbReference>
<accession>A0A7C9RK26</accession>
<gene>
    <name evidence="1" type="ORF">G4V63_27645</name>
</gene>
<dbReference type="AlphaFoldDB" id="A0A7C9RK26"/>
<keyword evidence="2" id="KW-1185">Reference proteome</keyword>
<evidence type="ECO:0000313" key="1">
    <source>
        <dbReference type="EMBL" id="NGX98842.1"/>
    </source>
</evidence>
<name>A0A7C9RK26_9BRAD</name>
<reference evidence="1" key="1">
    <citation type="submission" date="2020-02" db="EMBL/GenBank/DDBJ databases">
        <title>Draft genome sequence of Candidatus Afipia apatlaquensis IBT-C3, a potential strain for decolorization of textile dyes.</title>
        <authorList>
            <person name="Sanchez-Reyes A."/>
            <person name="Breton-Deval L."/>
            <person name="Mangelson H."/>
            <person name="Sanchez-Flores A."/>
        </authorList>
    </citation>
    <scope>NUCLEOTIDE SEQUENCE [LARGE SCALE GENOMIC DNA]</scope>
    <source>
        <strain evidence="1">IBT-C3</strain>
    </source>
</reference>
<evidence type="ECO:0000313" key="2">
    <source>
        <dbReference type="Proteomes" id="UP000480266"/>
    </source>
</evidence>
<dbReference type="Proteomes" id="UP000480266">
    <property type="component" value="Unassembled WGS sequence"/>
</dbReference>
<proteinExistence type="predicted"/>
<organism evidence="1 2">
    <name type="scientific">Candidatus Afipia apatlaquensis</name>
    <dbReference type="NCBI Taxonomy" id="2712852"/>
    <lineage>
        <taxon>Bacteria</taxon>
        <taxon>Pseudomonadati</taxon>
        <taxon>Pseudomonadota</taxon>
        <taxon>Alphaproteobacteria</taxon>
        <taxon>Hyphomicrobiales</taxon>
        <taxon>Nitrobacteraceae</taxon>
        <taxon>Afipia</taxon>
    </lineage>
</organism>
<protein>
    <submittedName>
        <fullName evidence="1">Uncharacterized protein</fullName>
    </submittedName>
</protein>